<feature type="transmembrane region" description="Helical" evidence="8">
    <location>
        <begin position="54"/>
        <end position="87"/>
    </location>
</feature>
<keyword evidence="2" id="KW-0813">Transport</keyword>
<dbReference type="NCBIfam" id="NF007252">
    <property type="entry name" value="PRK09699.1"/>
    <property type="match status" value="1"/>
</dbReference>
<dbReference type="InterPro" id="IPR001851">
    <property type="entry name" value="ABC_transp_permease"/>
</dbReference>
<proteinExistence type="predicted"/>
<evidence type="ECO:0000256" key="2">
    <source>
        <dbReference type="ARBA" id="ARBA00022448"/>
    </source>
</evidence>
<evidence type="ECO:0000313" key="10">
    <source>
        <dbReference type="Proteomes" id="UP000469440"/>
    </source>
</evidence>
<keyword evidence="6 8" id="KW-1133">Transmembrane helix</keyword>
<feature type="transmembrane region" description="Helical" evidence="8">
    <location>
        <begin position="274"/>
        <end position="296"/>
    </location>
</feature>
<feature type="transmembrane region" description="Helical" evidence="8">
    <location>
        <begin position="126"/>
        <end position="146"/>
    </location>
</feature>
<comment type="subcellular location">
    <subcellularLocation>
        <location evidence="1">Cell membrane</location>
        <topology evidence="1">Multi-pass membrane protein</topology>
    </subcellularLocation>
</comment>
<organism evidence="9 10">
    <name type="scientific">Caproicibacter fermentans</name>
    <dbReference type="NCBI Taxonomy" id="2576756"/>
    <lineage>
        <taxon>Bacteria</taxon>
        <taxon>Bacillati</taxon>
        <taxon>Bacillota</taxon>
        <taxon>Clostridia</taxon>
        <taxon>Eubacteriales</taxon>
        <taxon>Acutalibacteraceae</taxon>
        <taxon>Caproicibacter</taxon>
    </lineage>
</organism>
<evidence type="ECO:0000256" key="6">
    <source>
        <dbReference type="ARBA" id="ARBA00022989"/>
    </source>
</evidence>
<evidence type="ECO:0000256" key="8">
    <source>
        <dbReference type="SAM" id="Phobius"/>
    </source>
</evidence>
<feature type="transmembrane region" description="Helical" evidence="8">
    <location>
        <begin position="303"/>
        <end position="321"/>
    </location>
</feature>
<accession>A0A6N8I072</accession>
<sequence>MSETGIKKNSQNFGILWQRYGTFGILFLLLVVLAIAQPGAIFNSSAVPQMLKQSAVNILLACGEFFAILIAGIDLSVGAVCGLSGMVAAELMVSAHMPWVPACIIGVLCGTFFGFLNGLLVNRTGLHPFIITLGTQSIFFGVMLVVSHSANIYGFPASFSSMINASLFDFFPISAIIALLVAVVLWFFTTKTKAGRNTYALGGNKEAAWYSGINVPLHTLIVFIISGTCAGIAGIVLMGRLNCADPVAGTGYDTYAIAAAIIGGTSFMGGKGKIPGVVIGGFIIGIINYGMTALMIDSSYQKIMMGALIIISVAIDHFVSVSTNEK</sequence>
<gene>
    <name evidence="9" type="primary">alsC</name>
    <name evidence="9" type="ORF">CAFE_22290</name>
</gene>
<protein>
    <submittedName>
        <fullName evidence="9">D-allose transport system permease protein AlsC</fullName>
    </submittedName>
</protein>
<keyword evidence="5 8" id="KW-0812">Transmembrane</keyword>
<dbReference type="GO" id="GO:0022857">
    <property type="term" value="F:transmembrane transporter activity"/>
    <property type="evidence" value="ECO:0007669"/>
    <property type="project" value="InterPro"/>
</dbReference>
<keyword evidence="3" id="KW-1003">Cell membrane</keyword>
<dbReference type="OrthoDB" id="9813906at2"/>
<evidence type="ECO:0000313" key="9">
    <source>
        <dbReference type="EMBL" id="MVB11511.1"/>
    </source>
</evidence>
<dbReference type="Pfam" id="PF02653">
    <property type="entry name" value="BPD_transp_2"/>
    <property type="match status" value="1"/>
</dbReference>
<keyword evidence="7 8" id="KW-0472">Membrane</keyword>
<dbReference type="PANTHER" id="PTHR32196">
    <property type="entry name" value="ABC TRANSPORTER PERMEASE PROTEIN YPHD-RELATED-RELATED"/>
    <property type="match status" value="1"/>
</dbReference>
<keyword evidence="10" id="KW-1185">Reference proteome</keyword>
<name>A0A6N8I072_9FIRM</name>
<dbReference type="Proteomes" id="UP000469440">
    <property type="component" value="Unassembled WGS sequence"/>
</dbReference>
<evidence type="ECO:0000256" key="1">
    <source>
        <dbReference type="ARBA" id="ARBA00004651"/>
    </source>
</evidence>
<dbReference type="RefSeq" id="WP_156990703.1">
    <property type="nucleotide sequence ID" value="NZ_VWXL01000058.1"/>
</dbReference>
<dbReference type="AlphaFoldDB" id="A0A6N8I072"/>
<feature type="transmembrane region" description="Helical" evidence="8">
    <location>
        <begin position="208"/>
        <end position="238"/>
    </location>
</feature>
<dbReference type="PANTHER" id="PTHR32196:SF21">
    <property type="entry name" value="ABC TRANSPORTER PERMEASE PROTEIN YPHD-RELATED"/>
    <property type="match status" value="1"/>
</dbReference>
<keyword evidence="4" id="KW-0997">Cell inner membrane</keyword>
<dbReference type="CDD" id="cd06579">
    <property type="entry name" value="TM_PBP1_transp_AraH_like"/>
    <property type="match status" value="1"/>
</dbReference>
<feature type="transmembrane region" description="Helical" evidence="8">
    <location>
        <begin position="99"/>
        <end position="120"/>
    </location>
</feature>
<dbReference type="GO" id="GO:0005886">
    <property type="term" value="C:plasma membrane"/>
    <property type="evidence" value="ECO:0007669"/>
    <property type="project" value="UniProtKB-SubCell"/>
</dbReference>
<evidence type="ECO:0000256" key="5">
    <source>
        <dbReference type="ARBA" id="ARBA00022692"/>
    </source>
</evidence>
<comment type="caution">
    <text evidence="9">The sequence shown here is derived from an EMBL/GenBank/DDBJ whole genome shotgun (WGS) entry which is preliminary data.</text>
</comment>
<feature type="transmembrane region" description="Helical" evidence="8">
    <location>
        <begin position="167"/>
        <end position="188"/>
    </location>
</feature>
<evidence type="ECO:0000256" key="7">
    <source>
        <dbReference type="ARBA" id="ARBA00023136"/>
    </source>
</evidence>
<feature type="transmembrane region" description="Helical" evidence="8">
    <location>
        <begin position="250"/>
        <end position="268"/>
    </location>
</feature>
<dbReference type="EMBL" id="VWXL01000058">
    <property type="protein sequence ID" value="MVB11511.1"/>
    <property type="molecule type" value="Genomic_DNA"/>
</dbReference>
<evidence type="ECO:0000256" key="3">
    <source>
        <dbReference type="ARBA" id="ARBA00022475"/>
    </source>
</evidence>
<reference evidence="9 10" key="1">
    <citation type="submission" date="2019-09" db="EMBL/GenBank/DDBJ databases">
        <title>Genome sequence of Clostridium sp. EA1.</title>
        <authorList>
            <person name="Poehlein A."/>
            <person name="Bengelsdorf F.R."/>
            <person name="Daniel R."/>
        </authorList>
    </citation>
    <scope>NUCLEOTIDE SEQUENCE [LARGE SCALE GENOMIC DNA]</scope>
    <source>
        <strain evidence="9 10">EA1</strain>
    </source>
</reference>
<evidence type="ECO:0000256" key="4">
    <source>
        <dbReference type="ARBA" id="ARBA00022519"/>
    </source>
</evidence>
<feature type="transmembrane region" description="Helical" evidence="8">
    <location>
        <begin position="20"/>
        <end position="42"/>
    </location>
</feature>